<dbReference type="RefSeq" id="WP_272136751.1">
    <property type="nucleotide sequence ID" value="NZ_JAQNDM010000002.1"/>
</dbReference>
<accession>A0ABT5D524</accession>
<dbReference type="EMBL" id="JAQNDM010000002">
    <property type="protein sequence ID" value="MDC0708764.1"/>
    <property type="molecule type" value="Genomic_DNA"/>
</dbReference>
<gene>
    <name evidence="1" type="ORF">POL68_09820</name>
</gene>
<keyword evidence="2" id="KW-1185">Reference proteome</keyword>
<name>A0ABT5D524_9BACT</name>
<comment type="caution">
    <text evidence="1">The sequence shown here is derived from an EMBL/GenBank/DDBJ whole genome shotgun (WGS) entry which is preliminary data.</text>
</comment>
<organism evidence="1 2">
    <name type="scientific">Stigmatella ashevillensis</name>
    <dbReference type="NCBI Taxonomy" id="2995309"/>
    <lineage>
        <taxon>Bacteria</taxon>
        <taxon>Pseudomonadati</taxon>
        <taxon>Myxococcota</taxon>
        <taxon>Myxococcia</taxon>
        <taxon>Myxococcales</taxon>
        <taxon>Cystobacterineae</taxon>
        <taxon>Archangiaceae</taxon>
        <taxon>Stigmatella</taxon>
    </lineage>
</organism>
<proteinExistence type="predicted"/>
<protein>
    <submittedName>
        <fullName evidence="1">Uncharacterized protein</fullName>
    </submittedName>
</protein>
<reference evidence="1 2" key="1">
    <citation type="submission" date="2022-11" db="EMBL/GenBank/DDBJ databases">
        <title>Minimal conservation of predation-associated metabolite biosynthetic gene clusters underscores biosynthetic potential of Myxococcota including descriptions for ten novel species: Archangium lansinium sp. nov., Myxococcus landrumus sp. nov., Nannocystis bai.</title>
        <authorList>
            <person name="Ahearne A."/>
            <person name="Stevens C."/>
            <person name="Dowd S."/>
        </authorList>
    </citation>
    <scope>NUCLEOTIDE SEQUENCE [LARGE SCALE GENOMIC DNA]</scope>
    <source>
        <strain evidence="1 2">NCWAL01</strain>
    </source>
</reference>
<evidence type="ECO:0000313" key="1">
    <source>
        <dbReference type="EMBL" id="MDC0708764.1"/>
    </source>
</evidence>
<evidence type="ECO:0000313" key="2">
    <source>
        <dbReference type="Proteomes" id="UP001221838"/>
    </source>
</evidence>
<dbReference type="Proteomes" id="UP001221838">
    <property type="component" value="Unassembled WGS sequence"/>
</dbReference>
<sequence>MLHRFLALLRRHPREVAIDQQLDRLQRVHAEFEFVLAGLQNGDIGLEDLGE</sequence>